<dbReference type="EMBL" id="JACRTJ010000005">
    <property type="protein sequence ID" value="MBC8598056.1"/>
    <property type="molecule type" value="Genomic_DNA"/>
</dbReference>
<name>A0ABR7NPL4_9FIRM</name>
<dbReference type="PANTHER" id="PTHR30346">
    <property type="entry name" value="TRANSCRIPTIONAL DUAL REGULATOR HCAR-RELATED"/>
    <property type="match status" value="1"/>
</dbReference>
<dbReference type="PRINTS" id="PR00039">
    <property type="entry name" value="HTHLYSR"/>
</dbReference>
<dbReference type="RefSeq" id="WP_262426818.1">
    <property type="nucleotide sequence ID" value="NZ_JACRTJ010000005.1"/>
</dbReference>
<dbReference type="PROSITE" id="PS50931">
    <property type="entry name" value="HTH_LYSR"/>
    <property type="match status" value="1"/>
</dbReference>
<accession>A0ABR7NPL4</accession>
<evidence type="ECO:0000256" key="3">
    <source>
        <dbReference type="ARBA" id="ARBA00023125"/>
    </source>
</evidence>
<gene>
    <name evidence="6" type="ORF">H8708_02230</name>
</gene>
<comment type="similarity">
    <text evidence="1">Belongs to the LysR transcriptional regulatory family.</text>
</comment>
<proteinExistence type="inferred from homology"/>
<dbReference type="SUPFAM" id="SSF53850">
    <property type="entry name" value="Periplasmic binding protein-like II"/>
    <property type="match status" value="1"/>
</dbReference>
<dbReference type="Pfam" id="PF03466">
    <property type="entry name" value="LysR_substrate"/>
    <property type="match status" value="1"/>
</dbReference>
<evidence type="ECO:0000256" key="2">
    <source>
        <dbReference type="ARBA" id="ARBA00023015"/>
    </source>
</evidence>
<comment type="caution">
    <text evidence="6">The sequence shown here is derived from an EMBL/GenBank/DDBJ whole genome shotgun (WGS) entry which is preliminary data.</text>
</comment>
<keyword evidence="4" id="KW-0804">Transcription</keyword>
<dbReference type="Proteomes" id="UP000647491">
    <property type="component" value="Unassembled WGS sequence"/>
</dbReference>
<dbReference type="Pfam" id="PF00126">
    <property type="entry name" value="HTH_1"/>
    <property type="match status" value="1"/>
</dbReference>
<organism evidence="6 7">
    <name type="scientific">Enterocloster hominis</name>
    <name type="common">ex Liu et al. 2021</name>
    <dbReference type="NCBI Taxonomy" id="2763663"/>
    <lineage>
        <taxon>Bacteria</taxon>
        <taxon>Bacillati</taxon>
        <taxon>Bacillota</taxon>
        <taxon>Clostridia</taxon>
        <taxon>Lachnospirales</taxon>
        <taxon>Lachnospiraceae</taxon>
        <taxon>Enterocloster</taxon>
    </lineage>
</organism>
<reference evidence="6 7" key="1">
    <citation type="submission" date="2020-08" db="EMBL/GenBank/DDBJ databases">
        <title>Genome public.</title>
        <authorList>
            <person name="Liu C."/>
            <person name="Sun Q."/>
        </authorList>
    </citation>
    <scope>NUCLEOTIDE SEQUENCE [LARGE SCALE GENOMIC DNA]</scope>
    <source>
        <strain evidence="6 7">BX10</strain>
    </source>
</reference>
<dbReference type="PANTHER" id="PTHR30346:SF28">
    <property type="entry name" value="HTH-TYPE TRANSCRIPTIONAL REGULATOR CYNR"/>
    <property type="match status" value="1"/>
</dbReference>
<dbReference type="Gene3D" id="3.40.190.10">
    <property type="entry name" value="Periplasmic binding protein-like II"/>
    <property type="match status" value="2"/>
</dbReference>
<sequence>MNLENMKCFISLAECLNFTKAADKEHITQTSMSRKISSLEEELNVRLFYRDNHSVVLTDAGREFYIQAQRLLEAYNASIETVQNIHKGFTRSLKIGVGIYESELLSPFLGTYVSDHPDLRITCLQYSYRELLKRFEQNLLDVIITSDQFLAGIQKEYFNAAMIYEHDWRLAICRESPLASLERISSSDLENEVLITMYDGSISQISDHYKPFFRFRDIIHVNSYDTKMMMVNAGLGFGMIPDFIRLGKYDHVIKKSFAFPYLPRKFYALCRKNDPNFYVNEFFGEYVEFTAEGNGAAS</sequence>
<dbReference type="InterPro" id="IPR036390">
    <property type="entry name" value="WH_DNA-bd_sf"/>
</dbReference>
<evidence type="ECO:0000313" key="6">
    <source>
        <dbReference type="EMBL" id="MBC8598056.1"/>
    </source>
</evidence>
<keyword evidence="2" id="KW-0805">Transcription regulation</keyword>
<dbReference type="InterPro" id="IPR005119">
    <property type="entry name" value="LysR_subst-bd"/>
</dbReference>
<dbReference type="CDD" id="cd05466">
    <property type="entry name" value="PBP2_LTTR_substrate"/>
    <property type="match status" value="1"/>
</dbReference>
<evidence type="ECO:0000313" key="7">
    <source>
        <dbReference type="Proteomes" id="UP000647491"/>
    </source>
</evidence>
<evidence type="ECO:0000256" key="1">
    <source>
        <dbReference type="ARBA" id="ARBA00009437"/>
    </source>
</evidence>
<dbReference type="InterPro" id="IPR000847">
    <property type="entry name" value="LysR_HTH_N"/>
</dbReference>
<dbReference type="Gene3D" id="1.10.10.10">
    <property type="entry name" value="Winged helix-like DNA-binding domain superfamily/Winged helix DNA-binding domain"/>
    <property type="match status" value="1"/>
</dbReference>
<feature type="domain" description="HTH lysR-type" evidence="5">
    <location>
        <begin position="1"/>
        <end position="58"/>
    </location>
</feature>
<dbReference type="InterPro" id="IPR036388">
    <property type="entry name" value="WH-like_DNA-bd_sf"/>
</dbReference>
<keyword evidence="3" id="KW-0238">DNA-binding</keyword>
<evidence type="ECO:0000259" key="5">
    <source>
        <dbReference type="PROSITE" id="PS50931"/>
    </source>
</evidence>
<protein>
    <submittedName>
        <fullName evidence="6">LysR family transcriptional regulator</fullName>
    </submittedName>
</protein>
<keyword evidence="7" id="KW-1185">Reference proteome</keyword>
<evidence type="ECO:0000256" key="4">
    <source>
        <dbReference type="ARBA" id="ARBA00023163"/>
    </source>
</evidence>
<dbReference type="SUPFAM" id="SSF46785">
    <property type="entry name" value="Winged helix' DNA-binding domain"/>
    <property type="match status" value="1"/>
</dbReference>